<evidence type="ECO:0000256" key="1">
    <source>
        <dbReference type="SAM" id="MobiDB-lite"/>
    </source>
</evidence>
<reference evidence="3" key="2">
    <citation type="journal article" date="2024" name="Plant">
        <title>Genomic evolution and insights into agronomic trait innovations of Sesamum species.</title>
        <authorList>
            <person name="Miao H."/>
            <person name="Wang L."/>
            <person name="Qu L."/>
            <person name="Liu H."/>
            <person name="Sun Y."/>
            <person name="Le M."/>
            <person name="Wang Q."/>
            <person name="Wei S."/>
            <person name="Zheng Y."/>
            <person name="Lin W."/>
            <person name="Duan Y."/>
            <person name="Cao H."/>
            <person name="Xiong S."/>
            <person name="Wang X."/>
            <person name="Wei L."/>
            <person name="Li C."/>
            <person name="Ma Q."/>
            <person name="Ju M."/>
            <person name="Zhao R."/>
            <person name="Li G."/>
            <person name="Mu C."/>
            <person name="Tian Q."/>
            <person name="Mei H."/>
            <person name="Zhang T."/>
            <person name="Gao T."/>
            <person name="Zhang H."/>
        </authorList>
    </citation>
    <scope>NUCLEOTIDE SEQUENCE</scope>
    <source>
        <strain evidence="3">K16</strain>
    </source>
</reference>
<feature type="compositionally biased region" description="Acidic residues" evidence="1">
    <location>
        <begin position="84"/>
        <end position="93"/>
    </location>
</feature>
<proteinExistence type="predicted"/>
<dbReference type="SUPFAM" id="SSF81606">
    <property type="entry name" value="PP2C-like"/>
    <property type="match status" value="1"/>
</dbReference>
<dbReference type="InterPro" id="IPR036457">
    <property type="entry name" value="PPM-type-like_dom_sf"/>
</dbReference>
<evidence type="ECO:0000259" key="2">
    <source>
        <dbReference type="PROSITE" id="PS51746"/>
    </source>
</evidence>
<dbReference type="PROSITE" id="PS51746">
    <property type="entry name" value="PPM_2"/>
    <property type="match status" value="1"/>
</dbReference>
<evidence type="ECO:0000313" key="4">
    <source>
        <dbReference type="Proteomes" id="UP001289374"/>
    </source>
</evidence>
<organism evidence="3 4">
    <name type="scientific">Sesamum angolense</name>
    <dbReference type="NCBI Taxonomy" id="2727404"/>
    <lineage>
        <taxon>Eukaryota</taxon>
        <taxon>Viridiplantae</taxon>
        <taxon>Streptophyta</taxon>
        <taxon>Embryophyta</taxon>
        <taxon>Tracheophyta</taxon>
        <taxon>Spermatophyta</taxon>
        <taxon>Magnoliopsida</taxon>
        <taxon>eudicotyledons</taxon>
        <taxon>Gunneridae</taxon>
        <taxon>Pentapetalae</taxon>
        <taxon>asterids</taxon>
        <taxon>lamiids</taxon>
        <taxon>Lamiales</taxon>
        <taxon>Pedaliaceae</taxon>
        <taxon>Sesamum</taxon>
    </lineage>
</organism>
<dbReference type="CDD" id="cd00143">
    <property type="entry name" value="PP2Cc"/>
    <property type="match status" value="1"/>
</dbReference>
<dbReference type="EMBL" id="JACGWL010000015">
    <property type="protein sequence ID" value="KAK4386434.1"/>
    <property type="molecule type" value="Genomic_DNA"/>
</dbReference>
<dbReference type="Gene3D" id="3.60.40.10">
    <property type="entry name" value="PPM-type phosphatase domain"/>
    <property type="match status" value="2"/>
</dbReference>
<evidence type="ECO:0000313" key="3">
    <source>
        <dbReference type="EMBL" id="KAK4386434.1"/>
    </source>
</evidence>
<feature type="compositionally biased region" description="Basic and acidic residues" evidence="1">
    <location>
        <begin position="94"/>
        <end position="125"/>
    </location>
</feature>
<sequence length="423" mass="47632">MEGSNFVPVKIVASFPVFIHLNSHSLPARAVFHLQRGRSISTSDAEIIKIKPNHGSLLLQRSETPDDVLSAFLKEEGISKDDDPKNDDDTNEDDLQKGEGSETNEDDVHQGKGHEHPRDEDGRRTEHGKKKQLRRHVSHGYHLVEGKMKHGMEDYLVAKRKEIDGHELGLYAIFDGHSGRDVAEYLQDHLFDNILNEVPLPRFDFHVYGSALNKIFSQLIMFYHLIHEQPDFWSNPKSAVKRAYEATDNEILENVVGSRGGSTAVTAIIINTEKLVVANVGDSRAVICKNERVKFGLRFMCTGNVPRVDGQLAMTRAFGDERLKDHITAEPDIVIERIEEDTEFIILASDGLWKVMSNQEAVDCIQELRDGQEAAEELIKEALLRESKDDISCVSCDVRLMTMTSVIMLDVSLSLIPILLRSE</sequence>
<accession>A0AAE2BIA6</accession>
<protein>
    <recommendedName>
        <fullName evidence="2">PPM-type phosphatase domain-containing protein</fullName>
    </recommendedName>
</protein>
<dbReference type="InterPro" id="IPR015655">
    <property type="entry name" value="PP2C"/>
</dbReference>
<dbReference type="InterPro" id="IPR001932">
    <property type="entry name" value="PPM-type_phosphatase-like_dom"/>
</dbReference>
<feature type="domain" description="PPM-type phosphatase" evidence="2">
    <location>
        <begin position="138"/>
        <end position="398"/>
    </location>
</feature>
<reference evidence="3" key="1">
    <citation type="submission" date="2020-06" db="EMBL/GenBank/DDBJ databases">
        <authorList>
            <person name="Li T."/>
            <person name="Hu X."/>
            <person name="Zhang T."/>
            <person name="Song X."/>
            <person name="Zhang H."/>
            <person name="Dai N."/>
            <person name="Sheng W."/>
            <person name="Hou X."/>
            <person name="Wei L."/>
        </authorList>
    </citation>
    <scope>NUCLEOTIDE SEQUENCE</scope>
    <source>
        <strain evidence="3">K16</strain>
        <tissue evidence="3">Leaf</tissue>
    </source>
</reference>
<comment type="caution">
    <text evidence="3">The sequence shown here is derived from an EMBL/GenBank/DDBJ whole genome shotgun (WGS) entry which is preliminary data.</text>
</comment>
<gene>
    <name evidence="3" type="ORF">Sango_2514000</name>
</gene>
<dbReference type="AlphaFoldDB" id="A0AAE2BIA6"/>
<dbReference type="PANTHER" id="PTHR47992">
    <property type="entry name" value="PROTEIN PHOSPHATASE"/>
    <property type="match status" value="1"/>
</dbReference>
<dbReference type="SMART" id="SM00332">
    <property type="entry name" value="PP2Cc"/>
    <property type="match status" value="1"/>
</dbReference>
<name>A0AAE2BIA6_9LAMI</name>
<feature type="region of interest" description="Disordered" evidence="1">
    <location>
        <begin position="75"/>
        <end position="137"/>
    </location>
</feature>
<dbReference type="GO" id="GO:0004722">
    <property type="term" value="F:protein serine/threonine phosphatase activity"/>
    <property type="evidence" value="ECO:0007669"/>
    <property type="project" value="InterPro"/>
</dbReference>
<dbReference type="Pfam" id="PF00481">
    <property type="entry name" value="PP2C"/>
    <property type="match status" value="2"/>
</dbReference>
<keyword evidence="4" id="KW-1185">Reference proteome</keyword>
<feature type="compositionally biased region" description="Basic residues" evidence="1">
    <location>
        <begin position="126"/>
        <end position="137"/>
    </location>
</feature>
<dbReference type="Proteomes" id="UP001289374">
    <property type="component" value="Unassembled WGS sequence"/>
</dbReference>